<evidence type="ECO:0000256" key="6">
    <source>
        <dbReference type="ARBA" id="ARBA00022692"/>
    </source>
</evidence>
<dbReference type="Pfam" id="PF03748">
    <property type="entry name" value="FliL"/>
    <property type="match status" value="1"/>
</dbReference>
<evidence type="ECO:0000313" key="13">
    <source>
        <dbReference type="Proteomes" id="UP000002588"/>
    </source>
</evidence>
<dbReference type="RefSeq" id="WP_011766448.1">
    <property type="nucleotide sequence ID" value="NC_008702.1"/>
</dbReference>
<dbReference type="KEGG" id="aoa:dqs_2857"/>
<evidence type="ECO:0000256" key="3">
    <source>
        <dbReference type="ARBA" id="ARBA00008281"/>
    </source>
</evidence>
<dbReference type="GO" id="GO:0005886">
    <property type="term" value="C:plasma membrane"/>
    <property type="evidence" value="ECO:0007669"/>
    <property type="project" value="UniProtKB-SubCell"/>
</dbReference>
<feature type="region of interest" description="Disordered" evidence="11">
    <location>
        <begin position="55"/>
        <end position="75"/>
    </location>
</feature>
<dbReference type="STRING" id="62928.azo2722"/>
<evidence type="ECO:0000256" key="10">
    <source>
        <dbReference type="RuleBase" id="RU364125"/>
    </source>
</evidence>
<dbReference type="AlphaFoldDB" id="A1K933"/>
<evidence type="ECO:0000256" key="4">
    <source>
        <dbReference type="ARBA" id="ARBA00022475"/>
    </source>
</evidence>
<keyword evidence="6 10" id="KW-0812">Transmembrane</keyword>
<dbReference type="OrthoDB" id="5297029at2"/>
<organism evidence="12 13">
    <name type="scientific">Azoarcus sp. (strain BH72)</name>
    <dbReference type="NCBI Taxonomy" id="418699"/>
    <lineage>
        <taxon>Bacteria</taxon>
        <taxon>Pseudomonadati</taxon>
        <taxon>Pseudomonadota</taxon>
        <taxon>Betaproteobacteria</taxon>
        <taxon>Rhodocyclales</taxon>
        <taxon>Zoogloeaceae</taxon>
        <taxon>Azoarcus</taxon>
    </lineage>
</organism>
<keyword evidence="8 10" id="KW-1133">Transmembrane helix</keyword>
<evidence type="ECO:0000256" key="11">
    <source>
        <dbReference type="SAM" id="MobiDB-lite"/>
    </source>
</evidence>
<evidence type="ECO:0000256" key="1">
    <source>
        <dbReference type="ARBA" id="ARBA00002254"/>
    </source>
</evidence>
<dbReference type="GO" id="GO:0006935">
    <property type="term" value="P:chemotaxis"/>
    <property type="evidence" value="ECO:0007669"/>
    <property type="project" value="UniProtKB-KW"/>
</dbReference>
<keyword evidence="13" id="KW-1185">Reference proteome</keyword>
<keyword evidence="12" id="KW-0969">Cilium</keyword>
<keyword evidence="7 10" id="KW-0283">Flagellar rotation</keyword>
<evidence type="ECO:0000256" key="9">
    <source>
        <dbReference type="ARBA" id="ARBA00023136"/>
    </source>
</evidence>
<keyword evidence="12" id="KW-0966">Cell projection</keyword>
<comment type="similarity">
    <text evidence="3 10">Belongs to the FliL family.</text>
</comment>
<sequence length="193" mass="20368">MAKAPAKPEAATEAPAPRKSGKLLLIILILLVVVLIIVAVGVGVLVLLKGKGGGGDSHAPEAQHAPAPPPPAATAVDLSKPPSFVTLEPFTVNLQRDEGDHYLQAVVVLRVADAKTAESLKGFMPEIRHRINLLLSSKLPSQLSTIDGRETLAIEIVDQSNDALGFPPPREANRRAPPTGPIQAVLFNSFIIQ</sequence>
<feature type="transmembrane region" description="Helical" evidence="10">
    <location>
        <begin position="23"/>
        <end position="48"/>
    </location>
</feature>
<reference evidence="12 13" key="1">
    <citation type="journal article" date="2006" name="Nat. Biotechnol.">
        <title>Complete genome of the mutualistic, N2-fixing grass endophyte Azoarcus sp. strain BH72.</title>
        <authorList>
            <person name="Krause A."/>
            <person name="Ramakumar A."/>
            <person name="Bartels D."/>
            <person name="Battistoni F."/>
            <person name="Bekel T."/>
            <person name="Boch J."/>
            <person name="Boehm M."/>
            <person name="Friedrich F."/>
            <person name="Hurek T."/>
            <person name="Krause L."/>
            <person name="Linke B."/>
            <person name="McHardy A.C."/>
            <person name="Sarkar A."/>
            <person name="Schneiker S."/>
            <person name="Syed A.A."/>
            <person name="Thauer R."/>
            <person name="Vorhoelter F.-J."/>
            <person name="Weidner S."/>
            <person name="Puehler A."/>
            <person name="Reinhold-Hurek B."/>
            <person name="Kaiser O."/>
            <person name="Goesmann A."/>
        </authorList>
    </citation>
    <scope>NUCLEOTIDE SEQUENCE [LARGE SCALE GENOMIC DNA]</scope>
    <source>
        <strain evidence="12 13">BH72</strain>
    </source>
</reference>
<dbReference type="GO" id="GO:0009425">
    <property type="term" value="C:bacterial-type flagellum basal body"/>
    <property type="evidence" value="ECO:0007669"/>
    <property type="project" value="InterPro"/>
</dbReference>
<dbReference type="GO" id="GO:0071978">
    <property type="term" value="P:bacterial-type flagellum-dependent swarming motility"/>
    <property type="evidence" value="ECO:0007669"/>
    <property type="project" value="TreeGrafter"/>
</dbReference>
<protein>
    <recommendedName>
        <fullName evidence="10">Flagellar protein FliL</fullName>
    </recommendedName>
</protein>
<keyword evidence="5 10" id="KW-0145">Chemotaxis</keyword>
<name>A1K933_AZOSB</name>
<dbReference type="KEGG" id="azo:azo2722"/>
<dbReference type="HOGENOM" id="CLU_099018_0_0_4"/>
<dbReference type="PANTHER" id="PTHR35091:SF2">
    <property type="entry name" value="FLAGELLAR PROTEIN FLIL"/>
    <property type="match status" value="1"/>
</dbReference>
<accession>A1K933</accession>
<evidence type="ECO:0000256" key="8">
    <source>
        <dbReference type="ARBA" id="ARBA00022989"/>
    </source>
</evidence>
<keyword evidence="10" id="KW-0997">Cell inner membrane</keyword>
<keyword evidence="4" id="KW-1003">Cell membrane</keyword>
<gene>
    <name evidence="12" type="primary">fliL</name>
    <name evidence="12" type="ordered locus">azo2722</name>
</gene>
<evidence type="ECO:0000256" key="7">
    <source>
        <dbReference type="ARBA" id="ARBA00022779"/>
    </source>
</evidence>
<dbReference type="eggNOG" id="COG1580">
    <property type="taxonomic scope" value="Bacteria"/>
</dbReference>
<evidence type="ECO:0000313" key="12">
    <source>
        <dbReference type="EMBL" id="CAL95338.1"/>
    </source>
</evidence>
<evidence type="ECO:0000256" key="5">
    <source>
        <dbReference type="ARBA" id="ARBA00022500"/>
    </source>
</evidence>
<comment type="function">
    <text evidence="1 10">Controls the rotational direction of flagella during chemotaxis.</text>
</comment>
<evidence type="ECO:0000256" key="2">
    <source>
        <dbReference type="ARBA" id="ARBA00004162"/>
    </source>
</evidence>
<proteinExistence type="inferred from homology"/>
<dbReference type="InterPro" id="IPR005503">
    <property type="entry name" value="FliL"/>
</dbReference>
<dbReference type="PANTHER" id="PTHR35091">
    <property type="entry name" value="FLAGELLAR PROTEIN FLIL"/>
    <property type="match status" value="1"/>
</dbReference>
<dbReference type="EMBL" id="AM406670">
    <property type="protein sequence ID" value="CAL95338.1"/>
    <property type="molecule type" value="Genomic_DNA"/>
</dbReference>
<keyword evidence="9 10" id="KW-0472">Membrane</keyword>
<keyword evidence="12" id="KW-0282">Flagellum</keyword>
<comment type="subcellular location">
    <subcellularLocation>
        <location evidence="10">Cell inner membrane</location>
    </subcellularLocation>
    <subcellularLocation>
        <location evidence="2">Cell membrane</location>
        <topology evidence="2">Single-pass membrane protein</topology>
    </subcellularLocation>
</comment>
<dbReference type="Proteomes" id="UP000002588">
    <property type="component" value="Chromosome"/>
</dbReference>